<dbReference type="InterPro" id="IPR026870">
    <property type="entry name" value="Zinc_ribbon_dom"/>
</dbReference>
<evidence type="ECO:0000259" key="5">
    <source>
        <dbReference type="Pfam" id="PF22813"/>
    </source>
</evidence>
<keyword evidence="3" id="KW-0812">Transmembrane</keyword>
<evidence type="ECO:0000259" key="6">
    <source>
        <dbReference type="Pfam" id="PF22819"/>
    </source>
</evidence>
<name>A0A9Q2CXI1_9STAP</name>
<dbReference type="RefSeq" id="WP_183672872.1">
    <property type="nucleotide sequence ID" value="NZ_CBCRYX010000001.1"/>
</dbReference>
<sequence length="523" mass="59434">MKFCKNCGHELRENAKVCTNCGTPVEQMADNTPEETAIHNETTNNEVNNDTTSQAVSTRSTEKTPKKKPNKKNMIIGGIILLLIAVLLIAYFVLKSMASPDDKIDGVIEAVKKDDVGKLQSALNNEISDTEAKAYFAYIDDVIGKDNYRKSAEKVKRQVEAYNEGDIIDGDIKLLNIEASGKKWLLFDDYTLEIPKYKVEIEPNGLTSNVKAFKYKEGKNDVEWEVGKDFAELIPGKYSIDGVSTLSNDTTAPATIKTTFENGLNEDGKVFAELEGDFYFIKLINETLISNYSLNEEERAAFEKAVYKLNGKDVKLENTEDGELLYGPLLYDEEYELTGSTKLHGATIKLKPLKFNVNADTIDESGDGYDEEENIVSYKIEFNKDAIKDAQETKEKKDRAEQNYKEFKDNARDEIESFLYQYVYALEDMYDVFDYSEVDEFIADGSQVEGTLKNNVSNKNFANMYIYNIKFSHFTEDGDNYTIRMRSTRNHDDIKSSATFLTEYHLTYLKDEGRLVITNFVDL</sequence>
<evidence type="ECO:0000256" key="1">
    <source>
        <dbReference type="SAM" id="Coils"/>
    </source>
</evidence>
<dbReference type="AlphaFoldDB" id="A0A9Q2CXI1"/>
<feature type="region of interest" description="Disordered" evidence="2">
    <location>
        <begin position="40"/>
        <end position="69"/>
    </location>
</feature>
<reference evidence="7 8" key="1">
    <citation type="submission" date="2020-08" db="EMBL/GenBank/DDBJ databases">
        <title>Genomic Encyclopedia of Type Strains, Phase IV (KMG-IV): sequencing the most valuable type-strain genomes for metagenomic binning, comparative biology and taxonomic classification.</title>
        <authorList>
            <person name="Goeker M."/>
        </authorList>
    </citation>
    <scope>NUCLEOTIDE SEQUENCE [LARGE SCALE GENOMIC DNA]</scope>
    <source>
        <strain evidence="7 8">DSM 19163</strain>
    </source>
</reference>
<evidence type="ECO:0000256" key="2">
    <source>
        <dbReference type="SAM" id="MobiDB-lite"/>
    </source>
</evidence>
<feature type="domain" description="Zinc-ribbon" evidence="4">
    <location>
        <begin position="3"/>
        <end position="25"/>
    </location>
</feature>
<evidence type="ECO:0000313" key="7">
    <source>
        <dbReference type="EMBL" id="MBB5175444.1"/>
    </source>
</evidence>
<keyword evidence="3" id="KW-0472">Membrane</keyword>
<protein>
    <submittedName>
        <fullName evidence="7">Membrane protein YvbJ</fullName>
    </submittedName>
</protein>
<evidence type="ECO:0000256" key="3">
    <source>
        <dbReference type="SAM" id="Phobius"/>
    </source>
</evidence>
<feature type="transmembrane region" description="Helical" evidence="3">
    <location>
        <begin position="74"/>
        <end position="94"/>
    </location>
</feature>
<dbReference type="Pfam" id="PF13240">
    <property type="entry name" value="Zn_Ribbon_1"/>
    <property type="match status" value="1"/>
</dbReference>
<dbReference type="PANTHER" id="PTHR40038">
    <property type="entry name" value="MEMBRANE-ASSOCIATED PROTEIN TCAA"/>
    <property type="match status" value="1"/>
</dbReference>
<proteinExistence type="predicted"/>
<dbReference type="InterPro" id="IPR054528">
    <property type="entry name" value="TcaA_5th"/>
</dbReference>
<dbReference type="Proteomes" id="UP000579136">
    <property type="component" value="Unassembled WGS sequence"/>
</dbReference>
<keyword evidence="8" id="KW-1185">Reference proteome</keyword>
<dbReference type="Pfam" id="PF22819">
    <property type="entry name" value="TcaA_5th"/>
    <property type="match status" value="1"/>
</dbReference>
<keyword evidence="3" id="KW-1133">Transmembrane helix</keyword>
<dbReference type="InterPro" id="IPR054529">
    <property type="entry name" value="TcaA_2nd"/>
</dbReference>
<evidence type="ECO:0000259" key="4">
    <source>
        <dbReference type="Pfam" id="PF13240"/>
    </source>
</evidence>
<organism evidence="7 8">
    <name type="scientific">Nosocomiicoccus ampullae</name>
    <dbReference type="NCBI Taxonomy" id="489910"/>
    <lineage>
        <taxon>Bacteria</taxon>
        <taxon>Bacillati</taxon>
        <taxon>Bacillota</taxon>
        <taxon>Bacilli</taxon>
        <taxon>Bacillales</taxon>
        <taxon>Staphylococcaceae</taxon>
        <taxon>Nosocomiicoccus</taxon>
    </lineage>
</organism>
<dbReference type="PANTHER" id="PTHR40038:SF1">
    <property type="entry name" value="MEMBRANE-ASSOCIATED PROTEIN TCAA"/>
    <property type="match status" value="1"/>
</dbReference>
<accession>A0A9Q2CXI1</accession>
<gene>
    <name evidence="7" type="ORF">HNQ45_000314</name>
</gene>
<dbReference type="EMBL" id="JACHHF010000002">
    <property type="protein sequence ID" value="MBB5175444.1"/>
    <property type="molecule type" value="Genomic_DNA"/>
</dbReference>
<feature type="coiled-coil region" evidence="1">
    <location>
        <begin position="383"/>
        <end position="417"/>
    </location>
</feature>
<dbReference type="Pfam" id="PF22813">
    <property type="entry name" value="TcaA_2nd"/>
    <property type="match status" value="1"/>
</dbReference>
<feature type="compositionally biased region" description="Low complexity" evidence="2">
    <location>
        <begin position="40"/>
        <end position="52"/>
    </location>
</feature>
<feature type="domain" description="TcaA second" evidence="5">
    <location>
        <begin position="101"/>
        <end position="194"/>
    </location>
</feature>
<keyword evidence="1" id="KW-0175">Coiled coil</keyword>
<evidence type="ECO:0000313" key="8">
    <source>
        <dbReference type="Proteomes" id="UP000579136"/>
    </source>
</evidence>
<feature type="domain" description="TcaA protein NTF2-like" evidence="6">
    <location>
        <begin position="412"/>
        <end position="519"/>
    </location>
</feature>
<comment type="caution">
    <text evidence="7">The sequence shown here is derived from an EMBL/GenBank/DDBJ whole genome shotgun (WGS) entry which is preliminary data.</text>
</comment>